<keyword evidence="9" id="KW-0067">ATP-binding</keyword>
<dbReference type="PANTHER" id="PTHR44936:SF10">
    <property type="entry name" value="SENSOR PROTEIN RSTB"/>
    <property type="match status" value="1"/>
</dbReference>
<dbReference type="PRINTS" id="PR00344">
    <property type="entry name" value="BCTRLSENSOR"/>
</dbReference>
<name>A0A7Y0GB92_9SPHN</name>
<dbReference type="SUPFAM" id="SSF47384">
    <property type="entry name" value="Homodimeric domain of signal transducing histidine kinase"/>
    <property type="match status" value="1"/>
</dbReference>
<dbReference type="InterPro" id="IPR003661">
    <property type="entry name" value="HisK_dim/P_dom"/>
</dbReference>
<evidence type="ECO:0000313" key="14">
    <source>
        <dbReference type="EMBL" id="NML96051.1"/>
    </source>
</evidence>
<dbReference type="PROSITE" id="PS50109">
    <property type="entry name" value="HIS_KIN"/>
    <property type="match status" value="1"/>
</dbReference>
<evidence type="ECO:0000256" key="5">
    <source>
        <dbReference type="ARBA" id="ARBA00022553"/>
    </source>
</evidence>
<evidence type="ECO:0000256" key="3">
    <source>
        <dbReference type="ARBA" id="ARBA00012438"/>
    </source>
</evidence>
<dbReference type="Gene3D" id="3.30.565.10">
    <property type="entry name" value="Histidine kinase-like ATPase, C-terminal domain"/>
    <property type="match status" value="1"/>
</dbReference>
<protein>
    <recommendedName>
        <fullName evidence="3">histidine kinase</fullName>
        <ecNumber evidence="3">2.7.13.3</ecNumber>
    </recommendedName>
</protein>
<dbReference type="AlphaFoldDB" id="A0A7Y0GB92"/>
<dbReference type="SMART" id="SM00388">
    <property type="entry name" value="HisKA"/>
    <property type="match status" value="1"/>
</dbReference>
<keyword evidence="5" id="KW-0597">Phosphoprotein</keyword>
<evidence type="ECO:0000256" key="10">
    <source>
        <dbReference type="SAM" id="MobiDB-lite"/>
    </source>
</evidence>
<proteinExistence type="predicted"/>
<dbReference type="InterPro" id="IPR004358">
    <property type="entry name" value="Sig_transdc_His_kin-like_C"/>
</dbReference>
<comment type="caution">
    <text evidence="14">The sequence shown here is derived from an EMBL/GenBank/DDBJ whole genome shotgun (WGS) entry which is preliminary data.</text>
</comment>
<feature type="domain" description="Histidine kinase" evidence="12">
    <location>
        <begin position="294"/>
        <end position="501"/>
    </location>
</feature>
<feature type="transmembrane region" description="Helical" evidence="11">
    <location>
        <begin position="209"/>
        <end position="232"/>
    </location>
</feature>
<dbReference type="GO" id="GO:0005886">
    <property type="term" value="C:plasma membrane"/>
    <property type="evidence" value="ECO:0007669"/>
    <property type="project" value="UniProtKB-SubCell"/>
</dbReference>
<evidence type="ECO:0000256" key="8">
    <source>
        <dbReference type="ARBA" id="ARBA00022777"/>
    </source>
</evidence>
<dbReference type="PANTHER" id="PTHR44936">
    <property type="entry name" value="SENSOR PROTEIN CREC"/>
    <property type="match status" value="1"/>
</dbReference>
<dbReference type="PROSITE" id="PS50885">
    <property type="entry name" value="HAMP"/>
    <property type="match status" value="1"/>
</dbReference>
<sequence length="501" mass="54441">MLLAIALALLVAQGLSSGLIWRAQRERHINAMVSGLAFRLLGQAPPEGPPPPDGPPRPEGLPGLDGRGPLDGPPAGPPRARRAGPPTLPGDPEARLRRPPNDLFRLPRSLRLTVEPNFAPAATDRRRSDAESLLHDMLEAQGVTAPQVVVLERRPWADPLIGRWYMRSRRGPLADSGEDPPRLAIAALRQSDGRWLVARVMVPADERRILMSIALQTVFIYIALVGATALILRRIARPLKALTRRVESFAADRSIDGQLAPEGPEDVQRLIDAHNAMEHRIVSLLDEKDVMLGAIGHDLKTPLAALRVRIEAVDDDAERARMAATIEDITRSLDDILSLARVGRPTDPVESTQLSALVADVVGEYEDMGEDVELGETERMVLRLRPTWVRRGLRNLVSNALRYGTRARVSLARDGRHAVLRIEDDGPGIPDPDIARMMEPFTRLEASRNSATGGAGLGLALARAIAEQHGGSLVLINRREGGQVGGGRIAGLTAELRLPLS</sequence>
<accession>A0A7Y0GB92</accession>
<evidence type="ECO:0000259" key="12">
    <source>
        <dbReference type="PROSITE" id="PS50109"/>
    </source>
</evidence>
<keyword evidence="11" id="KW-0812">Transmembrane</keyword>
<dbReference type="EC" id="2.7.13.3" evidence="3"/>
<keyword evidence="8 14" id="KW-0418">Kinase</keyword>
<keyword evidence="6" id="KW-0808">Transferase</keyword>
<evidence type="ECO:0000256" key="1">
    <source>
        <dbReference type="ARBA" id="ARBA00000085"/>
    </source>
</evidence>
<dbReference type="InterPro" id="IPR050980">
    <property type="entry name" value="2C_sensor_his_kinase"/>
</dbReference>
<comment type="catalytic activity">
    <reaction evidence="1">
        <text>ATP + protein L-histidine = ADP + protein N-phospho-L-histidine.</text>
        <dbReference type="EC" id="2.7.13.3"/>
    </reaction>
</comment>
<gene>
    <name evidence="14" type="ORF">HHL27_20500</name>
</gene>
<evidence type="ECO:0000256" key="2">
    <source>
        <dbReference type="ARBA" id="ARBA00004651"/>
    </source>
</evidence>
<dbReference type="CDD" id="cd00075">
    <property type="entry name" value="HATPase"/>
    <property type="match status" value="1"/>
</dbReference>
<dbReference type="EMBL" id="JABBGM010000016">
    <property type="protein sequence ID" value="NML96051.1"/>
    <property type="molecule type" value="Genomic_DNA"/>
</dbReference>
<dbReference type="InterPro" id="IPR003594">
    <property type="entry name" value="HATPase_dom"/>
</dbReference>
<dbReference type="SUPFAM" id="SSF55874">
    <property type="entry name" value="ATPase domain of HSP90 chaperone/DNA topoisomerase II/histidine kinase"/>
    <property type="match status" value="1"/>
</dbReference>
<feature type="compositionally biased region" description="Pro residues" evidence="10">
    <location>
        <begin position="46"/>
        <end position="59"/>
    </location>
</feature>
<dbReference type="InterPro" id="IPR036890">
    <property type="entry name" value="HATPase_C_sf"/>
</dbReference>
<dbReference type="GO" id="GO:0000155">
    <property type="term" value="F:phosphorelay sensor kinase activity"/>
    <property type="evidence" value="ECO:0007669"/>
    <property type="project" value="InterPro"/>
</dbReference>
<feature type="region of interest" description="Disordered" evidence="10">
    <location>
        <begin position="41"/>
        <end position="101"/>
    </location>
</feature>
<evidence type="ECO:0000256" key="6">
    <source>
        <dbReference type="ARBA" id="ARBA00022679"/>
    </source>
</evidence>
<dbReference type="SMART" id="SM00387">
    <property type="entry name" value="HATPase_c"/>
    <property type="match status" value="1"/>
</dbReference>
<evidence type="ECO:0000256" key="11">
    <source>
        <dbReference type="SAM" id="Phobius"/>
    </source>
</evidence>
<evidence type="ECO:0000256" key="9">
    <source>
        <dbReference type="ARBA" id="ARBA00022840"/>
    </source>
</evidence>
<keyword evidence="11" id="KW-1133">Transmembrane helix</keyword>
<dbReference type="Gene3D" id="1.10.287.130">
    <property type="match status" value="1"/>
</dbReference>
<evidence type="ECO:0000256" key="4">
    <source>
        <dbReference type="ARBA" id="ARBA00022475"/>
    </source>
</evidence>
<comment type="subcellular location">
    <subcellularLocation>
        <location evidence="2">Cell membrane</location>
        <topology evidence="2">Multi-pass membrane protein</topology>
    </subcellularLocation>
</comment>
<feature type="domain" description="HAMP" evidence="13">
    <location>
        <begin position="233"/>
        <end position="286"/>
    </location>
</feature>
<dbReference type="InterPro" id="IPR003660">
    <property type="entry name" value="HAMP_dom"/>
</dbReference>
<evidence type="ECO:0000256" key="7">
    <source>
        <dbReference type="ARBA" id="ARBA00022741"/>
    </source>
</evidence>
<dbReference type="Pfam" id="PF02518">
    <property type="entry name" value="HATPase_c"/>
    <property type="match status" value="1"/>
</dbReference>
<dbReference type="InterPro" id="IPR036097">
    <property type="entry name" value="HisK_dim/P_sf"/>
</dbReference>
<keyword evidence="7" id="KW-0547">Nucleotide-binding</keyword>
<keyword evidence="4" id="KW-1003">Cell membrane</keyword>
<keyword evidence="15" id="KW-1185">Reference proteome</keyword>
<dbReference type="CDD" id="cd00082">
    <property type="entry name" value="HisKA"/>
    <property type="match status" value="1"/>
</dbReference>
<evidence type="ECO:0000313" key="15">
    <source>
        <dbReference type="Proteomes" id="UP000583556"/>
    </source>
</evidence>
<organism evidence="14 15">
    <name type="scientific">Novosphingobium olei</name>
    <dbReference type="NCBI Taxonomy" id="2728851"/>
    <lineage>
        <taxon>Bacteria</taxon>
        <taxon>Pseudomonadati</taxon>
        <taxon>Pseudomonadota</taxon>
        <taxon>Alphaproteobacteria</taxon>
        <taxon>Sphingomonadales</taxon>
        <taxon>Sphingomonadaceae</taxon>
        <taxon>Novosphingobium</taxon>
    </lineage>
</organism>
<dbReference type="InterPro" id="IPR005467">
    <property type="entry name" value="His_kinase_dom"/>
</dbReference>
<dbReference type="Proteomes" id="UP000583556">
    <property type="component" value="Unassembled WGS sequence"/>
</dbReference>
<evidence type="ECO:0000259" key="13">
    <source>
        <dbReference type="PROSITE" id="PS50885"/>
    </source>
</evidence>
<reference evidence="14 15" key="1">
    <citation type="submission" date="2020-04" db="EMBL/GenBank/DDBJ databases">
        <title>Novosphingobium sp. TW-4 isolated from soil.</title>
        <authorList>
            <person name="Dahal R.H."/>
            <person name="Chaudhary D.K."/>
        </authorList>
    </citation>
    <scope>NUCLEOTIDE SEQUENCE [LARGE SCALE GENOMIC DNA]</scope>
    <source>
        <strain evidence="14 15">TW-4</strain>
    </source>
</reference>
<dbReference type="RefSeq" id="WP_169495282.1">
    <property type="nucleotide sequence ID" value="NZ_JABBGM010000016.1"/>
</dbReference>
<dbReference type="GO" id="GO:0005524">
    <property type="term" value="F:ATP binding"/>
    <property type="evidence" value="ECO:0007669"/>
    <property type="project" value="UniProtKB-KW"/>
</dbReference>
<keyword evidence="11" id="KW-0472">Membrane</keyword>